<keyword evidence="3" id="KW-1185">Reference proteome</keyword>
<sequence>MTNELAARSLEDERQADLIKAMATHIAELQAQVADLQTELLDQLEINWLFEELELAAGEHVVVINRVNECTQLVARGLLWQGPTLREVAVAAFEKEPVHGD</sequence>
<evidence type="ECO:0000313" key="3">
    <source>
        <dbReference type="Proteomes" id="UP000050277"/>
    </source>
</evidence>
<dbReference type="AlphaFoldDB" id="A0A0P6Y2A3"/>
<reference evidence="2 3" key="1">
    <citation type="submission" date="2015-07" db="EMBL/GenBank/DDBJ databases">
        <title>Whole genome sequence of Herpetosiphon geysericola DSM 7119.</title>
        <authorList>
            <person name="Hemp J."/>
            <person name="Ward L.M."/>
            <person name="Pace L.A."/>
            <person name="Fischer W.W."/>
        </authorList>
    </citation>
    <scope>NUCLEOTIDE SEQUENCE [LARGE SCALE GENOMIC DNA]</scope>
    <source>
        <strain evidence="2 3">DSM 7119</strain>
    </source>
</reference>
<organism evidence="2 3">
    <name type="scientific">Herpetosiphon geysericola</name>
    <dbReference type="NCBI Taxonomy" id="70996"/>
    <lineage>
        <taxon>Bacteria</taxon>
        <taxon>Bacillati</taxon>
        <taxon>Chloroflexota</taxon>
        <taxon>Chloroflexia</taxon>
        <taxon>Herpetosiphonales</taxon>
        <taxon>Herpetosiphonaceae</taxon>
        <taxon>Herpetosiphon</taxon>
    </lineage>
</organism>
<gene>
    <name evidence="2" type="ORF">SE18_08675</name>
</gene>
<feature type="coiled-coil region" evidence="1">
    <location>
        <begin position="19"/>
        <end position="46"/>
    </location>
</feature>
<evidence type="ECO:0000256" key="1">
    <source>
        <dbReference type="SAM" id="Coils"/>
    </source>
</evidence>
<keyword evidence="1" id="KW-0175">Coiled coil</keyword>
<dbReference type="EMBL" id="LGKP01000014">
    <property type="protein sequence ID" value="KPL90016.1"/>
    <property type="molecule type" value="Genomic_DNA"/>
</dbReference>
<name>A0A0P6Y2A3_9CHLR</name>
<protein>
    <submittedName>
        <fullName evidence="2">Uncharacterized protein</fullName>
    </submittedName>
</protein>
<dbReference type="Proteomes" id="UP000050277">
    <property type="component" value="Unassembled WGS sequence"/>
</dbReference>
<evidence type="ECO:0000313" key="2">
    <source>
        <dbReference type="EMBL" id="KPL90016.1"/>
    </source>
</evidence>
<dbReference type="STRING" id="70996.SE18_08675"/>
<proteinExistence type="predicted"/>
<dbReference type="RefSeq" id="WP_054534049.1">
    <property type="nucleotide sequence ID" value="NZ_LGKP01000014.1"/>
</dbReference>
<accession>A0A0P6Y2A3</accession>
<comment type="caution">
    <text evidence="2">The sequence shown here is derived from an EMBL/GenBank/DDBJ whole genome shotgun (WGS) entry which is preliminary data.</text>
</comment>